<reference evidence="1 2" key="1">
    <citation type="journal article" date="2021" name="Elife">
        <title>Chloroplast acquisition without the gene transfer in kleptoplastic sea slugs, Plakobranchus ocellatus.</title>
        <authorList>
            <person name="Maeda T."/>
            <person name="Takahashi S."/>
            <person name="Yoshida T."/>
            <person name="Shimamura S."/>
            <person name="Takaki Y."/>
            <person name="Nagai Y."/>
            <person name="Toyoda A."/>
            <person name="Suzuki Y."/>
            <person name="Arimoto A."/>
            <person name="Ishii H."/>
            <person name="Satoh N."/>
            <person name="Nishiyama T."/>
            <person name="Hasebe M."/>
            <person name="Maruyama T."/>
            <person name="Minagawa J."/>
            <person name="Obokata J."/>
            <person name="Shigenobu S."/>
        </authorList>
    </citation>
    <scope>NUCLEOTIDE SEQUENCE [LARGE SCALE GENOMIC DNA]</scope>
</reference>
<protein>
    <submittedName>
        <fullName evidence="1">Uncharacterized protein</fullName>
    </submittedName>
</protein>
<dbReference type="AlphaFoldDB" id="A0AAV4D783"/>
<name>A0AAV4D783_9GAST</name>
<gene>
    <name evidence="1" type="ORF">PoB_006657900</name>
</gene>
<evidence type="ECO:0000313" key="1">
    <source>
        <dbReference type="EMBL" id="GFO40074.1"/>
    </source>
</evidence>
<keyword evidence="2" id="KW-1185">Reference proteome</keyword>
<organism evidence="1 2">
    <name type="scientific">Plakobranchus ocellatus</name>
    <dbReference type="NCBI Taxonomy" id="259542"/>
    <lineage>
        <taxon>Eukaryota</taxon>
        <taxon>Metazoa</taxon>
        <taxon>Spiralia</taxon>
        <taxon>Lophotrochozoa</taxon>
        <taxon>Mollusca</taxon>
        <taxon>Gastropoda</taxon>
        <taxon>Heterobranchia</taxon>
        <taxon>Euthyneura</taxon>
        <taxon>Panpulmonata</taxon>
        <taxon>Sacoglossa</taxon>
        <taxon>Placobranchoidea</taxon>
        <taxon>Plakobranchidae</taxon>
        <taxon>Plakobranchus</taxon>
    </lineage>
</organism>
<proteinExistence type="predicted"/>
<accession>A0AAV4D783</accession>
<evidence type="ECO:0000313" key="2">
    <source>
        <dbReference type="Proteomes" id="UP000735302"/>
    </source>
</evidence>
<dbReference type="Proteomes" id="UP000735302">
    <property type="component" value="Unassembled WGS sequence"/>
</dbReference>
<sequence length="87" mass="9923">MEIEVCNHKSNNLLMLVSDIFSMFRKIRSHTATNEQRFVTSQLTALWAEGKQCWPPNRSFTLGRPNSVCLPWNLARCMEGLVGNLPS</sequence>
<comment type="caution">
    <text evidence="1">The sequence shown here is derived from an EMBL/GenBank/DDBJ whole genome shotgun (WGS) entry which is preliminary data.</text>
</comment>
<dbReference type="EMBL" id="BLXT01007574">
    <property type="protein sequence ID" value="GFO40074.1"/>
    <property type="molecule type" value="Genomic_DNA"/>
</dbReference>